<dbReference type="AlphaFoldDB" id="A0A9D5BRB4"/>
<evidence type="ECO:0000256" key="20">
    <source>
        <dbReference type="PROSITE-ProRule" id="PRU10141"/>
    </source>
</evidence>
<evidence type="ECO:0000256" key="21">
    <source>
        <dbReference type="RuleBase" id="RU000304"/>
    </source>
</evidence>
<dbReference type="SUPFAM" id="SSF56112">
    <property type="entry name" value="Protein kinase-like (PK-like)"/>
    <property type="match status" value="1"/>
</dbReference>
<dbReference type="GO" id="GO:0005886">
    <property type="term" value="C:plasma membrane"/>
    <property type="evidence" value="ECO:0007669"/>
    <property type="project" value="UniProtKB-SubCell"/>
</dbReference>
<comment type="caution">
    <text evidence="23">The sequence shown here is derived from an EMBL/GenBank/DDBJ whole genome shotgun (WGS) entry which is preliminary data.</text>
</comment>
<keyword evidence="24" id="KW-1185">Reference proteome</keyword>
<evidence type="ECO:0000256" key="1">
    <source>
        <dbReference type="ARBA" id="ARBA00004162"/>
    </source>
</evidence>
<comment type="similarity">
    <text evidence="21">Belongs to the protein kinase superfamily.</text>
</comment>
<gene>
    <name evidence="23" type="ORF">KIW84_015559</name>
</gene>
<evidence type="ECO:0000256" key="3">
    <source>
        <dbReference type="ARBA" id="ARBA00012513"/>
    </source>
</evidence>
<comment type="catalytic activity">
    <reaction evidence="18">
        <text>L-threonyl-[protein] + ATP = O-phospho-L-threonyl-[protein] + ADP + H(+)</text>
        <dbReference type="Rhea" id="RHEA:46608"/>
        <dbReference type="Rhea" id="RHEA-COMP:11060"/>
        <dbReference type="Rhea" id="RHEA-COMP:11605"/>
        <dbReference type="ChEBI" id="CHEBI:15378"/>
        <dbReference type="ChEBI" id="CHEBI:30013"/>
        <dbReference type="ChEBI" id="CHEBI:30616"/>
        <dbReference type="ChEBI" id="CHEBI:61977"/>
        <dbReference type="ChEBI" id="CHEBI:456216"/>
        <dbReference type="EC" id="2.7.11.1"/>
    </reaction>
</comment>
<dbReference type="InterPro" id="IPR008271">
    <property type="entry name" value="Ser/Thr_kinase_AS"/>
</dbReference>
<feature type="domain" description="Protein kinase" evidence="22">
    <location>
        <begin position="34"/>
        <end position="320"/>
    </location>
</feature>
<dbReference type="PROSITE" id="PS00108">
    <property type="entry name" value="PROTEIN_KINASE_ST"/>
    <property type="match status" value="1"/>
</dbReference>
<evidence type="ECO:0000256" key="14">
    <source>
        <dbReference type="ARBA" id="ARBA00023136"/>
    </source>
</evidence>
<keyword evidence="7" id="KW-0808">Transferase</keyword>
<keyword evidence="12 20" id="KW-0067">ATP-binding</keyword>
<dbReference type="GO" id="GO:0005524">
    <property type="term" value="F:ATP binding"/>
    <property type="evidence" value="ECO:0007669"/>
    <property type="project" value="UniProtKB-UniRule"/>
</dbReference>
<evidence type="ECO:0000256" key="16">
    <source>
        <dbReference type="ARBA" id="ARBA00023170"/>
    </source>
</evidence>
<name>A0A9D5BRB4_PEA</name>
<evidence type="ECO:0000256" key="6">
    <source>
        <dbReference type="ARBA" id="ARBA00022536"/>
    </source>
</evidence>
<keyword evidence="8" id="KW-0812">Transmembrane</keyword>
<dbReference type="FunFam" id="1.10.510.10:FF:000060">
    <property type="entry name" value="G-type lectin S-receptor-like serine/threonine-protein kinase"/>
    <property type="match status" value="1"/>
</dbReference>
<dbReference type="GO" id="GO:0004674">
    <property type="term" value="F:protein serine/threonine kinase activity"/>
    <property type="evidence" value="ECO:0007669"/>
    <property type="project" value="UniProtKB-KW"/>
</dbReference>
<sequence>MVLHTGEIHQENQVKVEDLPVFEFKNILTATNNFDLANKIGQGGFGTVYKGQLPGGLEIAVKRLSKTSGQGLEEFMNEVIVISKLQHRNLVRLLGCCIKGEEKMLVYEYMPNNSLDFYLFDPIKKKVLDWQKRSYIIEGISRGLLYLHRDSRLRIIHRDLKLSNILLDGDLNPKISDFGMARIFGGTENEGNTRRIVGTYGYMSPEYAMEGLFSEKSDVFSFGVMLLEIISGKKNTSFYNHEEAINLLGYVWKLWNEEDIVSLIDSEIYNSNNMDQILRCIHIGLLCVQELAKERPTMAKVISMLNNEIDKFPQPCQPAFIDRRIEDIGESSQNIRLLTSMNDVTITSLHGR</sequence>
<proteinExistence type="inferred from homology"/>
<evidence type="ECO:0000313" key="24">
    <source>
        <dbReference type="Proteomes" id="UP001058974"/>
    </source>
</evidence>
<keyword evidence="5 21" id="KW-0723">Serine/threonine-protein kinase</keyword>
<dbReference type="InterPro" id="IPR000719">
    <property type="entry name" value="Prot_kinase_dom"/>
</dbReference>
<dbReference type="Gene3D" id="1.10.510.10">
    <property type="entry name" value="Transferase(Phosphotransferase) domain 1"/>
    <property type="match status" value="1"/>
</dbReference>
<accession>A0A9D5BRB4</accession>
<evidence type="ECO:0000313" key="23">
    <source>
        <dbReference type="EMBL" id="KAI5448181.1"/>
    </source>
</evidence>
<dbReference type="PANTHER" id="PTHR27002:SF1114">
    <property type="entry name" value="RECEPTOR-LIKE SERINE_THREONINE-PROTEIN KINASE"/>
    <property type="match status" value="1"/>
</dbReference>
<dbReference type="EMBL" id="JAMSHJ010000001">
    <property type="protein sequence ID" value="KAI5448181.1"/>
    <property type="molecule type" value="Genomic_DNA"/>
</dbReference>
<dbReference type="Pfam" id="PF07714">
    <property type="entry name" value="PK_Tyr_Ser-Thr"/>
    <property type="match status" value="1"/>
</dbReference>
<feature type="binding site" evidence="20">
    <location>
        <position position="62"/>
    </location>
    <ligand>
        <name>ATP</name>
        <dbReference type="ChEBI" id="CHEBI:30616"/>
    </ligand>
</feature>
<evidence type="ECO:0000256" key="17">
    <source>
        <dbReference type="ARBA" id="ARBA00023180"/>
    </source>
</evidence>
<dbReference type="InterPro" id="IPR001245">
    <property type="entry name" value="Ser-Thr/Tyr_kinase_cat_dom"/>
</dbReference>
<evidence type="ECO:0000256" key="15">
    <source>
        <dbReference type="ARBA" id="ARBA00023157"/>
    </source>
</evidence>
<comment type="subcellular location">
    <subcellularLocation>
        <location evidence="1">Cell membrane</location>
        <topology evidence="1">Single-pass membrane protein</topology>
    </subcellularLocation>
    <subcellularLocation>
        <location evidence="2">Membrane</location>
        <topology evidence="2">Single-pass type I membrane protein</topology>
    </subcellularLocation>
</comment>
<keyword evidence="16" id="KW-0675">Receptor</keyword>
<keyword evidence="13" id="KW-1133">Transmembrane helix</keyword>
<protein>
    <recommendedName>
        <fullName evidence="3">non-specific serine/threonine protein kinase</fullName>
        <ecNumber evidence="3">2.7.11.1</ecNumber>
    </recommendedName>
</protein>
<dbReference type="PROSITE" id="PS50011">
    <property type="entry name" value="PROTEIN_KINASE_DOM"/>
    <property type="match status" value="1"/>
</dbReference>
<dbReference type="PANTHER" id="PTHR27002">
    <property type="entry name" value="RECEPTOR-LIKE SERINE/THREONINE-PROTEIN KINASE SD1-8"/>
    <property type="match status" value="1"/>
</dbReference>
<evidence type="ECO:0000256" key="4">
    <source>
        <dbReference type="ARBA" id="ARBA00022475"/>
    </source>
</evidence>
<evidence type="ECO:0000256" key="11">
    <source>
        <dbReference type="ARBA" id="ARBA00022777"/>
    </source>
</evidence>
<keyword evidence="17" id="KW-0325">Glycoprotein</keyword>
<evidence type="ECO:0000256" key="9">
    <source>
        <dbReference type="ARBA" id="ARBA00022729"/>
    </source>
</evidence>
<evidence type="ECO:0000256" key="12">
    <source>
        <dbReference type="ARBA" id="ARBA00022840"/>
    </source>
</evidence>
<comment type="catalytic activity">
    <reaction evidence="19">
        <text>L-seryl-[protein] + ATP = O-phospho-L-seryl-[protein] + ADP + H(+)</text>
        <dbReference type="Rhea" id="RHEA:17989"/>
        <dbReference type="Rhea" id="RHEA-COMP:9863"/>
        <dbReference type="Rhea" id="RHEA-COMP:11604"/>
        <dbReference type="ChEBI" id="CHEBI:15378"/>
        <dbReference type="ChEBI" id="CHEBI:29999"/>
        <dbReference type="ChEBI" id="CHEBI:30616"/>
        <dbReference type="ChEBI" id="CHEBI:83421"/>
        <dbReference type="ChEBI" id="CHEBI:456216"/>
        <dbReference type="EC" id="2.7.11.1"/>
    </reaction>
</comment>
<keyword evidence="14" id="KW-0472">Membrane</keyword>
<evidence type="ECO:0000256" key="18">
    <source>
        <dbReference type="ARBA" id="ARBA00047899"/>
    </source>
</evidence>
<evidence type="ECO:0000259" key="22">
    <source>
        <dbReference type="PROSITE" id="PS50011"/>
    </source>
</evidence>
<dbReference type="CDD" id="cd14066">
    <property type="entry name" value="STKc_IRAK"/>
    <property type="match status" value="1"/>
</dbReference>
<keyword evidence="6" id="KW-0245">EGF-like domain</keyword>
<dbReference type="SMART" id="SM00220">
    <property type="entry name" value="S_TKc"/>
    <property type="match status" value="1"/>
</dbReference>
<evidence type="ECO:0000256" key="19">
    <source>
        <dbReference type="ARBA" id="ARBA00048679"/>
    </source>
</evidence>
<dbReference type="InterPro" id="IPR011009">
    <property type="entry name" value="Kinase-like_dom_sf"/>
</dbReference>
<keyword evidence="10 20" id="KW-0547">Nucleotide-binding</keyword>
<dbReference type="Gramene" id="Psat01G0555900-T1">
    <property type="protein sequence ID" value="KAI5448181.1"/>
    <property type="gene ID" value="KIW84_015559"/>
</dbReference>
<dbReference type="InterPro" id="IPR017441">
    <property type="entry name" value="Protein_kinase_ATP_BS"/>
</dbReference>
<evidence type="ECO:0000256" key="2">
    <source>
        <dbReference type="ARBA" id="ARBA00004479"/>
    </source>
</evidence>
<keyword evidence="15" id="KW-1015">Disulfide bond</keyword>
<keyword evidence="11" id="KW-0418">Kinase</keyword>
<evidence type="ECO:0000256" key="8">
    <source>
        <dbReference type="ARBA" id="ARBA00022692"/>
    </source>
</evidence>
<evidence type="ECO:0000256" key="10">
    <source>
        <dbReference type="ARBA" id="ARBA00022741"/>
    </source>
</evidence>
<organism evidence="23 24">
    <name type="scientific">Pisum sativum</name>
    <name type="common">Garden pea</name>
    <name type="synonym">Lathyrus oleraceus</name>
    <dbReference type="NCBI Taxonomy" id="3888"/>
    <lineage>
        <taxon>Eukaryota</taxon>
        <taxon>Viridiplantae</taxon>
        <taxon>Streptophyta</taxon>
        <taxon>Embryophyta</taxon>
        <taxon>Tracheophyta</taxon>
        <taxon>Spermatophyta</taxon>
        <taxon>Magnoliopsida</taxon>
        <taxon>eudicotyledons</taxon>
        <taxon>Gunneridae</taxon>
        <taxon>Pentapetalae</taxon>
        <taxon>rosids</taxon>
        <taxon>fabids</taxon>
        <taxon>Fabales</taxon>
        <taxon>Fabaceae</taxon>
        <taxon>Papilionoideae</taxon>
        <taxon>50 kb inversion clade</taxon>
        <taxon>NPAAA clade</taxon>
        <taxon>Hologalegina</taxon>
        <taxon>IRL clade</taxon>
        <taxon>Fabeae</taxon>
        <taxon>Lathyrus</taxon>
    </lineage>
</organism>
<dbReference type="FunFam" id="3.30.200.20:FF:000145">
    <property type="entry name" value="receptor-like serine/threonine-protein kinase SD1-8"/>
    <property type="match status" value="1"/>
</dbReference>
<dbReference type="Gene3D" id="3.30.200.20">
    <property type="entry name" value="Phosphorylase Kinase, domain 1"/>
    <property type="match status" value="1"/>
</dbReference>
<evidence type="ECO:0000256" key="13">
    <source>
        <dbReference type="ARBA" id="ARBA00022989"/>
    </source>
</evidence>
<dbReference type="EC" id="2.7.11.1" evidence="3"/>
<keyword evidence="4" id="KW-1003">Cell membrane</keyword>
<evidence type="ECO:0000256" key="5">
    <source>
        <dbReference type="ARBA" id="ARBA00022527"/>
    </source>
</evidence>
<reference evidence="23 24" key="1">
    <citation type="journal article" date="2022" name="Nat. Genet.">
        <title>Improved pea reference genome and pan-genome highlight genomic features and evolutionary characteristics.</title>
        <authorList>
            <person name="Yang T."/>
            <person name="Liu R."/>
            <person name="Luo Y."/>
            <person name="Hu S."/>
            <person name="Wang D."/>
            <person name="Wang C."/>
            <person name="Pandey M.K."/>
            <person name="Ge S."/>
            <person name="Xu Q."/>
            <person name="Li N."/>
            <person name="Li G."/>
            <person name="Huang Y."/>
            <person name="Saxena R.K."/>
            <person name="Ji Y."/>
            <person name="Li M."/>
            <person name="Yan X."/>
            <person name="He Y."/>
            <person name="Liu Y."/>
            <person name="Wang X."/>
            <person name="Xiang C."/>
            <person name="Varshney R.K."/>
            <person name="Ding H."/>
            <person name="Gao S."/>
            <person name="Zong X."/>
        </authorList>
    </citation>
    <scope>NUCLEOTIDE SEQUENCE [LARGE SCALE GENOMIC DNA]</scope>
    <source>
        <strain evidence="23 24">cv. Zhongwan 6</strain>
    </source>
</reference>
<keyword evidence="9" id="KW-0732">Signal</keyword>
<dbReference type="Proteomes" id="UP001058974">
    <property type="component" value="Chromosome 1"/>
</dbReference>
<evidence type="ECO:0000256" key="7">
    <source>
        <dbReference type="ARBA" id="ARBA00022679"/>
    </source>
</evidence>
<dbReference type="PROSITE" id="PS00107">
    <property type="entry name" value="PROTEIN_KINASE_ATP"/>
    <property type="match status" value="1"/>
</dbReference>